<evidence type="ECO:0000256" key="1">
    <source>
        <dbReference type="ARBA" id="ARBA00022723"/>
    </source>
</evidence>
<dbReference type="PROSITE" id="PS50004">
    <property type="entry name" value="C2"/>
    <property type="match status" value="1"/>
</dbReference>
<reference evidence="4" key="1">
    <citation type="submission" date="2016-10" db="EMBL/GenBank/DDBJ databases">
        <authorList>
            <person name="Benchimol M."/>
            <person name="Almeida L.G."/>
            <person name="Vasconcelos A.T."/>
            <person name="Perreira-Neves A."/>
            <person name="Rosa I.A."/>
            <person name="Tasca T."/>
            <person name="Bogo M.R."/>
            <person name="de Souza W."/>
        </authorList>
    </citation>
    <scope>NUCLEOTIDE SEQUENCE [LARGE SCALE GENOMIC DNA]</scope>
    <source>
        <strain evidence="4">K</strain>
    </source>
</reference>
<evidence type="ECO:0000313" key="4">
    <source>
        <dbReference type="EMBL" id="OHT10852.1"/>
    </source>
</evidence>
<dbReference type="GO" id="GO:0016020">
    <property type="term" value="C:membrane"/>
    <property type="evidence" value="ECO:0007669"/>
    <property type="project" value="TreeGrafter"/>
</dbReference>
<dbReference type="CDD" id="cd00030">
    <property type="entry name" value="C2"/>
    <property type="match status" value="1"/>
</dbReference>
<gene>
    <name evidence="4" type="ORF">TRFO_19746</name>
</gene>
<dbReference type="RefSeq" id="XP_068363988.1">
    <property type="nucleotide sequence ID" value="XM_068500975.1"/>
</dbReference>
<dbReference type="PANTHER" id="PTHR45911">
    <property type="entry name" value="C2 DOMAIN-CONTAINING PROTEIN"/>
    <property type="match status" value="1"/>
</dbReference>
<dbReference type="SUPFAM" id="SSF49562">
    <property type="entry name" value="C2 domain (Calcium/lipid-binding domain, CaLB)"/>
    <property type="match status" value="1"/>
</dbReference>
<accession>A0A1J4KM26</accession>
<dbReference type="Proteomes" id="UP000179807">
    <property type="component" value="Unassembled WGS sequence"/>
</dbReference>
<dbReference type="InterPro" id="IPR035892">
    <property type="entry name" value="C2_domain_sf"/>
</dbReference>
<keyword evidence="5" id="KW-1185">Reference proteome</keyword>
<comment type="caution">
    <text evidence="4">The sequence shown here is derived from an EMBL/GenBank/DDBJ whole genome shotgun (WGS) entry which is preliminary data.</text>
</comment>
<keyword evidence="1" id="KW-0479">Metal-binding</keyword>
<keyword evidence="2" id="KW-0106">Calcium</keyword>
<dbReference type="SMART" id="SM00239">
    <property type="entry name" value="C2"/>
    <property type="match status" value="1"/>
</dbReference>
<dbReference type="OrthoDB" id="270970at2759"/>
<dbReference type="GeneID" id="94835679"/>
<dbReference type="GO" id="GO:0005509">
    <property type="term" value="F:calcium ion binding"/>
    <property type="evidence" value="ECO:0007669"/>
    <property type="project" value="TreeGrafter"/>
</dbReference>
<dbReference type="AlphaFoldDB" id="A0A1J4KM26"/>
<dbReference type="PANTHER" id="PTHR45911:SF4">
    <property type="entry name" value="MULTIPLE C2 AND TRANSMEMBRANE DOMAIN-CONTAINING PROTEIN"/>
    <property type="match status" value="1"/>
</dbReference>
<protein>
    <recommendedName>
        <fullName evidence="3">C2 domain-containing protein</fullName>
    </recommendedName>
</protein>
<dbReference type="EMBL" id="MLAK01000600">
    <property type="protein sequence ID" value="OHT10852.1"/>
    <property type="molecule type" value="Genomic_DNA"/>
</dbReference>
<sequence>MTARLHLRIVEAFQLAELDHEEYSFPYCLIQVSNTSDIQRTKVAERTTNPIWNQEFFFNVKNPKTDSLKVFIKDFTRMRTHSVMATLALRLNSFLPGETTDMWFQLTPVKGVLTGGKIHLMIKIDPIEAPRTRFVLPPAPTAVEEEEEEVEPIPIKVHEPLSPPKIIVPTIKSPPNRASSILMVSADFGTMVDTEDPNSVKVSANEFEFMNESPAKMFTVELFDDIIIDRDGFGPYWALARIARTVAKKSCDFFTDFAGSGFEKSMNTFTLGMRDYLLESNHDINRNRINFCKDEKLGPLYRSFFEAFDKSIAALRRKLTLKDARTAINNALNQIDLIRSVPIHEQEFMMIRNAAEGAFRSYENRNENFIYSMTRNIEWKSLGVAAAMASIAISSMEHALNCYICNSFGSRIKVAKKPLCLHINENKNNNNTVGVHMPLSNRSNLPPIAPSLKLNTGKALVSA</sequence>
<name>A0A1J4KM26_9EUKA</name>
<dbReference type="InterPro" id="IPR000008">
    <property type="entry name" value="C2_dom"/>
</dbReference>
<evidence type="ECO:0000313" key="5">
    <source>
        <dbReference type="Proteomes" id="UP000179807"/>
    </source>
</evidence>
<dbReference type="Pfam" id="PF00168">
    <property type="entry name" value="C2"/>
    <property type="match status" value="1"/>
</dbReference>
<feature type="domain" description="C2" evidence="3">
    <location>
        <begin position="1"/>
        <end position="104"/>
    </location>
</feature>
<proteinExistence type="predicted"/>
<organism evidence="4 5">
    <name type="scientific">Tritrichomonas foetus</name>
    <dbReference type="NCBI Taxonomy" id="1144522"/>
    <lineage>
        <taxon>Eukaryota</taxon>
        <taxon>Metamonada</taxon>
        <taxon>Parabasalia</taxon>
        <taxon>Tritrichomonadida</taxon>
        <taxon>Tritrichomonadidae</taxon>
        <taxon>Tritrichomonas</taxon>
    </lineage>
</organism>
<evidence type="ECO:0000256" key="2">
    <source>
        <dbReference type="ARBA" id="ARBA00022837"/>
    </source>
</evidence>
<evidence type="ECO:0000259" key="3">
    <source>
        <dbReference type="PROSITE" id="PS50004"/>
    </source>
</evidence>
<dbReference type="VEuPathDB" id="TrichDB:TRFO_19746"/>
<dbReference type="Gene3D" id="2.60.40.150">
    <property type="entry name" value="C2 domain"/>
    <property type="match status" value="1"/>
</dbReference>